<dbReference type="AlphaFoldDB" id="A0A1E3R494"/>
<feature type="region of interest" description="Disordered" evidence="1">
    <location>
        <begin position="337"/>
        <end position="463"/>
    </location>
</feature>
<comment type="caution">
    <text evidence="2">The sequence shown here is derived from an EMBL/GenBank/DDBJ whole genome shotgun (WGS) entry which is preliminary data.</text>
</comment>
<evidence type="ECO:0000256" key="1">
    <source>
        <dbReference type="SAM" id="MobiDB-lite"/>
    </source>
</evidence>
<dbReference type="Proteomes" id="UP000094243">
    <property type="component" value="Unassembled WGS sequence"/>
</dbReference>
<keyword evidence="3" id="KW-1185">Reference proteome</keyword>
<feature type="compositionally biased region" description="Low complexity" evidence="1">
    <location>
        <begin position="292"/>
        <end position="303"/>
    </location>
</feature>
<feature type="region of interest" description="Disordered" evidence="1">
    <location>
        <begin position="292"/>
        <end position="317"/>
    </location>
</feature>
<organism evidence="2 3">
    <name type="scientific">Mycolicibacterium holsaticum</name>
    <dbReference type="NCBI Taxonomy" id="152142"/>
    <lineage>
        <taxon>Bacteria</taxon>
        <taxon>Bacillati</taxon>
        <taxon>Actinomycetota</taxon>
        <taxon>Actinomycetes</taxon>
        <taxon>Mycobacteriales</taxon>
        <taxon>Mycobacteriaceae</taxon>
        <taxon>Mycolicibacterium</taxon>
    </lineage>
</organism>
<dbReference type="EMBL" id="MIGZ01000255">
    <property type="protein sequence ID" value="ODQ84644.1"/>
    <property type="molecule type" value="Genomic_DNA"/>
</dbReference>
<evidence type="ECO:0000313" key="2">
    <source>
        <dbReference type="EMBL" id="ODQ84644.1"/>
    </source>
</evidence>
<name>A0A1E3R494_9MYCO</name>
<feature type="compositionally biased region" description="Pro residues" evidence="1">
    <location>
        <begin position="420"/>
        <end position="442"/>
    </location>
</feature>
<accession>A0A1E3R494</accession>
<dbReference type="OrthoDB" id="4727254at2"/>
<evidence type="ECO:0000313" key="3">
    <source>
        <dbReference type="Proteomes" id="UP000094243"/>
    </source>
</evidence>
<reference evidence="3" key="1">
    <citation type="submission" date="2016-09" db="EMBL/GenBank/DDBJ databases">
        <authorList>
            <person name="Greninger A.L."/>
            <person name="Jerome K.R."/>
            <person name="Mcnair B."/>
            <person name="Wallis C."/>
            <person name="Fang F."/>
        </authorList>
    </citation>
    <scope>NUCLEOTIDE SEQUENCE [LARGE SCALE GENOMIC DNA]</scope>
    <source>
        <strain evidence="3">M7</strain>
    </source>
</reference>
<dbReference type="RefSeq" id="WP_069407981.1">
    <property type="nucleotide sequence ID" value="NZ_MIGZ01000255.1"/>
</dbReference>
<protein>
    <submittedName>
        <fullName evidence="2">Uncharacterized protein</fullName>
    </submittedName>
</protein>
<feature type="compositionally biased region" description="Acidic residues" evidence="1">
    <location>
        <begin position="349"/>
        <end position="389"/>
    </location>
</feature>
<sequence length="463" mass="46935">MAEKFDAASRLAEGVPTVDAVQNYVWACRMLGYEHPDLTTHAAQVRERYASEEGLNLAALDEDCAALQAVVTATEEALARQDSHLVALTAAWHGRGADASREFLRRHGEASARATAAVRTAAHGLAELRDKLWQSVDGKVSTVLAIDNRDSAQRADWLAAAQTVTTGAGDRAVASELVDHEVKPFVANVIGGEWVTAMRAAVDAIEAAYDAATAELASEADAVFDVPGDLGPTWTPPVVDGGVASAPAVGSPAPNVVPVAPAAWSGPAPAAGVPPAAAPYPAAAPPPLPAAAPAGDPAAMAPALAPPPMPSLGGGLPEMGSGLSGFAQQLGETLGALLGGSDGALAEPVDIEPPELDEPPESGEHDEEAVEDPEDELDEDAEDAEEAGEADGACEAPPENPAPQEDEMLAEEAAAAPASVPTPPEAVPPPIPEPPPESPPLDPGADAGTPCEVAADELPQVGE</sequence>
<proteinExistence type="predicted"/>
<gene>
    <name evidence="2" type="ORF">BHQ17_26430</name>
</gene>